<keyword evidence="2" id="KW-1185">Reference proteome</keyword>
<reference evidence="1 2" key="1">
    <citation type="journal article" date="2013" name="Genome Announc.">
        <title>First draft genome sequence from a member of the genus agrococcus, isolated from modern microbialites.</title>
        <authorList>
            <person name="White R.A.III."/>
            <person name="Grassa C.J."/>
            <person name="Suttle C.A."/>
        </authorList>
    </citation>
    <scope>NUCLEOTIDE SEQUENCE [LARGE SCALE GENOMIC DNA]</scope>
    <source>
        <strain evidence="1 2">RW1</strain>
    </source>
</reference>
<evidence type="ECO:0000313" key="2">
    <source>
        <dbReference type="Proteomes" id="UP000016462"/>
    </source>
</evidence>
<dbReference type="Proteomes" id="UP000016462">
    <property type="component" value="Unassembled WGS sequence"/>
</dbReference>
<dbReference type="Gene3D" id="2.40.30.100">
    <property type="entry name" value="AF2212/PG0164-like"/>
    <property type="match status" value="1"/>
</dbReference>
<gene>
    <name evidence="1" type="ORF">L332_13310</name>
</gene>
<accession>U1LDW0</accession>
<dbReference type="OrthoDB" id="9808666at2"/>
<protein>
    <recommendedName>
        <fullName evidence="3">DUF1905 domain-containing protein</fullName>
    </recommendedName>
</protein>
<dbReference type="InterPro" id="IPR015018">
    <property type="entry name" value="DUF1905"/>
</dbReference>
<evidence type="ECO:0008006" key="3">
    <source>
        <dbReference type="Google" id="ProtNLM"/>
    </source>
</evidence>
<dbReference type="RefSeq" id="WP_021009382.1">
    <property type="nucleotide sequence ID" value="NZ_ASHR01000004.1"/>
</dbReference>
<dbReference type="InterPro" id="IPR037079">
    <property type="entry name" value="AF2212/PG0164-like_sf"/>
</dbReference>
<evidence type="ECO:0000313" key="1">
    <source>
        <dbReference type="EMBL" id="ERG65413.1"/>
    </source>
</evidence>
<comment type="caution">
    <text evidence="1">The sequence shown here is derived from an EMBL/GenBank/DDBJ whole genome shotgun (WGS) entry which is preliminary data.</text>
</comment>
<sequence length="95" mass="10387">MELEFSATAIEWRGPAPFVFVPVPPDESELIHDSARELTYGWGAIPVEATVGGTTFTTSLFPREGRYLLPLKVAVQRAEGVGLGDEVAVRMRLGR</sequence>
<organism evidence="1 2">
    <name type="scientific">Agrococcus pavilionensis RW1</name>
    <dbReference type="NCBI Taxonomy" id="1330458"/>
    <lineage>
        <taxon>Bacteria</taxon>
        <taxon>Bacillati</taxon>
        <taxon>Actinomycetota</taxon>
        <taxon>Actinomycetes</taxon>
        <taxon>Micrococcales</taxon>
        <taxon>Microbacteriaceae</taxon>
        <taxon>Agrococcus</taxon>
    </lineage>
</organism>
<dbReference type="Pfam" id="PF08922">
    <property type="entry name" value="DUF1905"/>
    <property type="match status" value="1"/>
</dbReference>
<dbReference type="AlphaFoldDB" id="U1LDW0"/>
<name>U1LDW0_9MICO</name>
<dbReference type="EMBL" id="ASHR01000004">
    <property type="protein sequence ID" value="ERG65413.1"/>
    <property type="molecule type" value="Genomic_DNA"/>
</dbReference>
<proteinExistence type="predicted"/>
<dbReference type="SUPFAM" id="SSF141694">
    <property type="entry name" value="AF2212/PG0164-like"/>
    <property type="match status" value="1"/>
</dbReference>